<reference evidence="9" key="1">
    <citation type="submission" date="2016-09" db="EMBL/GenBank/DDBJ databases">
        <authorList>
            <person name="Varghese N."/>
            <person name="Submissions S."/>
        </authorList>
    </citation>
    <scope>NUCLEOTIDE SEQUENCE [LARGE SCALE GENOMIC DNA]</scope>
    <source>
        <strain evidence="9">ANC 4422</strain>
    </source>
</reference>
<evidence type="ECO:0000256" key="3">
    <source>
        <dbReference type="ARBA" id="ARBA00022490"/>
    </source>
</evidence>
<dbReference type="GO" id="GO:0043023">
    <property type="term" value="F:ribosomal large subunit binding"/>
    <property type="evidence" value="ECO:0007669"/>
    <property type="project" value="TreeGrafter"/>
</dbReference>
<keyword evidence="4 6" id="KW-0648">Protein biosynthesis</keyword>
<gene>
    <name evidence="6" type="primary">frr</name>
    <name evidence="8" type="ORF">SAMN05421733_103186</name>
</gene>
<protein>
    <recommendedName>
        <fullName evidence="6">Ribosome-recycling factor</fullName>
        <shortName evidence="6">RRF</shortName>
    </recommendedName>
    <alternativeName>
        <fullName evidence="6">Ribosome-releasing factor</fullName>
    </alternativeName>
</protein>
<comment type="similarity">
    <text evidence="2 6">Belongs to the RRF family.</text>
</comment>
<sequence length="184" mass="20686">MINDLKKDSEQRMQKSIESLEQGFAKVRTGRAHPSILNGVMVSYYGSDVPLNQVASVGIEDSRTLLVQPFERQMVTVIDKAIRESDLGLNPISADSIRVPLPALTEETRRDMQKVARNEAENAKIAIRNIRRDVLGDIKALLKEKEISEDDDRRAGDDIQKITDKYVAEVDKRLAAKEAELLKV</sequence>
<dbReference type="NCBIfam" id="TIGR00496">
    <property type="entry name" value="frr"/>
    <property type="match status" value="1"/>
</dbReference>
<name>A0A1G6H1X2_9GAMM</name>
<dbReference type="InterPro" id="IPR002661">
    <property type="entry name" value="Ribosome_recyc_fac"/>
</dbReference>
<organism evidence="8 9">
    <name type="scientific">Acinetobacter boissieri</name>
    <dbReference type="NCBI Taxonomy" id="1219383"/>
    <lineage>
        <taxon>Bacteria</taxon>
        <taxon>Pseudomonadati</taxon>
        <taxon>Pseudomonadota</taxon>
        <taxon>Gammaproteobacteria</taxon>
        <taxon>Moraxellales</taxon>
        <taxon>Moraxellaceae</taxon>
        <taxon>Acinetobacter</taxon>
    </lineage>
</organism>
<dbReference type="InterPro" id="IPR036191">
    <property type="entry name" value="RRF_sf"/>
</dbReference>
<accession>A0A1G6H1X2</accession>
<keyword evidence="9" id="KW-1185">Reference proteome</keyword>
<dbReference type="GO" id="GO:0002184">
    <property type="term" value="P:cytoplasmic translational termination"/>
    <property type="evidence" value="ECO:0007669"/>
    <property type="project" value="TreeGrafter"/>
</dbReference>
<keyword evidence="3 6" id="KW-0963">Cytoplasm</keyword>
<dbReference type="SUPFAM" id="SSF55194">
    <property type="entry name" value="Ribosome recycling factor, RRF"/>
    <property type="match status" value="1"/>
</dbReference>
<dbReference type="EMBL" id="FMYL01000003">
    <property type="protein sequence ID" value="SDB88310.1"/>
    <property type="molecule type" value="Genomic_DNA"/>
</dbReference>
<dbReference type="Pfam" id="PF01765">
    <property type="entry name" value="RRF"/>
    <property type="match status" value="1"/>
</dbReference>
<dbReference type="InterPro" id="IPR023584">
    <property type="entry name" value="Ribosome_recyc_fac_dom"/>
</dbReference>
<evidence type="ECO:0000259" key="7">
    <source>
        <dbReference type="Pfam" id="PF01765"/>
    </source>
</evidence>
<dbReference type="PANTHER" id="PTHR20982:SF3">
    <property type="entry name" value="MITOCHONDRIAL RIBOSOME RECYCLING FACTOR PSEUDO 1"/>
    <property type="match status" value="1"/>
</dbReference>
<evidence type="ECO:0000256" key="2">
    <source>
        <dbReference type="ARBA" id="ARBA00005912"/>
    </source>
</evidence>
<dbReference type="FunFam" id="1.10.132.20:FF:000001">
    <property type="entry name" value="Ribosome-recycling factor"/>
    <property type="match status" value="1"/>
</dbReference>
<dbReference type="HAMAP" id="MF_00040">
    <property type="entry name" value="RRF"/>
    <property type="match status" value="1"/>
</dbReference>
<proteinExistence type="inferred from homology"/>
<dbReference type="Gene3D" id="1.10.132.20">
    <property type="entry name" value="Ribosome-recycling factor"/>
    <property type="match status" value="1"/>
</dbReference>
<evidence type="ECO:0000256" key="6">
    <source>
        <dbReference type="HAMAP-Rule" id="MF_00040"/>
    </source>
</evidence>
<dbReference type="CDD" id="cd00520">
    <property type="entry name" value="RRF"/>
    <property type="match status" value="1"/>
</dbReference>
<dbReference type="FunFam" id="3.30.1360.40:FF:000001">
    <property type="entry name" value="Ribosome-recycling factor"/>
    <property type="match status" value="1"/>
</dbReference>
<evidence type="ECO:0000313" key="9">
    <source>
        <dbReference type="Proteomes" id="UP000242501"/>
    </source>
</evidence>
<evidence type="ECO:0000256" key="4">
    <source>
        <dbReference type="ARBA" id="ARBA00022917"/>
    </source>
</evidence>
<dbReference type="GO" id="GO:0005829">
    <property type="term" value="C:cytosol"/>
    <property type="evidence" value="ECO:0007669"/>
    <property type="project" value="GOC"/>
</dbReference>
<dbReference type="RefSeq" id="WP_092747144.1">
    <property type="nucleotide sequence ID" value="NZ_FMYL01000003.1"/>
</dbReference>
<dbReference type="STRING" id="1219383.SAMN05421733_103186"/>
<evidence type="ECO:0000313" key="8">
    <source>
        <dbReference type="EMBL" id="SDB88310.1"/>
    </source>
</evidence>
<dbReference type="OrthoDB" id="9804006at2"/>
<dbReference type="Gene3D" id="3.30.1360.40">
    <property type="match status" value="1"/>
</dbReference>
<dbReference type="PANTHER" id="PTHR20982">
    <property type="entry name" value="RIBOSOME RECYCLING FACTOR"/>
    <property type="match status" value="1"/>
</dbReference>
<dbReference type="AlphaFoldDB" id="A0A1G6H1X2"/>
<feature type="domain" description="Ribosome recycling factor" evidence="7">
    <location>
        <begin position="21"/>
        <end position="182"/>
    </location>
</feature>
<dbReference type="Proteomes" id="UP000242501">
    <property type="component" value="Unassembled WGS sequence"/>
</dbReference>
<comment type="subcellular location">
    <subcellularLocation>
        <location evidence="1 6">Cytoplasm</location>
    </subcellularLocation>
</comment>
<comment type="function">
    <text evidence="5 6">Responsible for the release of ribosomes from messenger RNA at the termination of protein biosynthesis. May increase the efficiency of translation by recycling ribosomes from one round of translation to another.</text>
</comment>
<evidence type="ECO:0000256" key="5">
    <source>
        <dbReference type="ARBA" id="ARBA00025050"/>
    </source>
</evidence>
<evidence type="ECO:0000256" key="1">
    <source>
        <dbReference type="ARBA" id="ARBA00004496"/>
    </source>
</evidence>